<proteinExistence type="predicted"/>
<dbReference type="Gene3D" id="3.30.1330.60">
    <property type="entry name" value="OmpA-like domain"/>
    <property type="match status" value="1"/>
</dbReference>
<dbReference type="PANTHER" id="PTHR30329">
    <property type="entry name" value="STATOR ELEMENT OF FLAGELLAR MOTOR COMPLEX"/>
    <property type="match status" value="1"/>
</dbReference>
<reference evidence="8 9" key="1">
    <citation type="submission" date="2016-12" db="EMBL/GenBank/DDBJ databases">
        <authorList>
            <person name="Song W.-J."/>
            <person name="Kurnit D.M."/>
        </authorList>
    </citation>
    <scope>NUCLEOTIDE SEQUENCE [LARGE SCALE GENOMIC DNA]</scope>
    <source>
        <strain evidence="8 9">IMCC3135</strain>
    </source>
</reference>
<dbReference type="InterPro" id="IPR006665">
    <property type="entry name" value="OmpA-like"/>
</dbReference>
<dbReference type="GO" id="GO:0009279">
    <property type="term" value="C:cell outer membrane"/>
    <property type="evidence" value="ECO:0007669"/>
    <property type="project" value="UniProtKB-SubCell"/>
</dbReference>
<keyword evidence="9" id="KW-1185">Reference proteome</keyword>
<evidence type="ECO:0000259" key="7">
    <source>
        <dbReference type="PROSITE" id="PS51123"/>
    </source>
</evidence>
<dbReference type="CDD" id="cd07185">
    <property type="entry name" value="OmpA_C-like"/>
    <property type="match status" value="1"/>
</dbReference>
<keyword evidence="3" id="KW-0998">Cell outer membrane</keyword>
<sequence>MNRNIGTVSSIAALLLGSSVVFADGVALDRTIEVPAGDDLGYVNGEGNAIKTGLNDCLQTGLHADGTQIDACEGIEDAPEEVAEVPAAPEPAPAPEPVKKEPIVTTATLGGEALFDNNSDQLNSASEQAMADLVNQLEKFQEISAISVIGHTDATGEASYNQGLSERRAASVEAFLKAAYPDADVSSSGMGEDSPVATNSSREGRQLNRRVEVQVTAKSVTE</sequence>
<evidence type="ECO:0000313" key="8">
    <source>
        <dbReference type="EMBL" id="ASJ76587.1"/>
    </source>
</evidence>
<accession>A0A2Z2P7B6</accession>
<dbReference type="RefSeq" id="WP_088921346.1">
    <property type="nucleotide sequence ID" value="NZ_CP018632.1"/>
</dbReference>
<feature type="compositionally biased region" description="Basic and acidic residues" evidence="5">
    <location>
        <begin position="202"/>
        <end position="212"/>
    </location>
</feature>
<dbReference type="Pfam" id="PF00691">
    <property type="entry name" value="OmpA"/>
    <property type="match status" value="1"/>
</dbReference>
<dbReference type="SUPFAM" id="SSF103088">
    <property type="entry name" value="OmpA-like"/>
    <property type="match status" value="1"/>
</dbReference>
<evidence type="ECO:0000313" key="9">
    <source>
        <dbReference type="Proteomes" id="UP000250079"/>
    </source>
</evidence>
<dbReference type="PRINTS" id="PR01021">
    <property type="entry name" value="OMPADOMAIN"/>
</dbReference>
<feature type="domain" description="OmpA-like" evidence="7">
    <location>
        <begin position="102"/>
        <end position="219"/>
    </location>
</feature>
<dbReference type="OrthoDB" id="9805832at2"/>
<evidence type="ECO:0000256" key="2">
    <source>
        <dbReference type="ARBA" id="ARBA00023136"/>
    </source>
</evidence>
<evidence type="ECO:0000256" key="1">
    <source>
        <dbReference type="ARBA" id="ARBA00004442"/>
    </source>
</evidence>
<evidence type="ECO:0000256" key="5">
    <source>
        <dbReference type="SAM" id="MobiDB-lite"/>
    </source>
</evidence>
<name>A0A2Z2P7B6_9GAMM</name>
<keyword evidence="6" id="KW-0732">Signal</keyword>
<dbReference type="InterPro" id="IPR006664">
    <property type="entry name" value="OMP_bac"/>
</dbReference>
<dbReference type="PROSITE" id="PS51123">
    <property type="entry name" value="OMPA_2"/>
    <property type="match status" value="1"/>
</dbReference>
<feature type="region of interest" description="Disordered" evidence="5">
    <location>
        <begin position="183"/>
        <end position="222"/>
    </location>
</feature>
<dbReference type="EMBL" id="CP018632">
    <property type="protein sequence ID" value="ASJ76587.1"/>
    <property type="molecule type" value="Genomic_DNA"/>
</dbReference>
<protein>
    <submittedName>
        <fullName evidence="8">Outer membrane porin F</fullName>
    </submittedName>
</protein>
<dbReference type="InterPro" id="IPR036737">
    <property type="entry name" value="OmpA-like_sf"/>
</dbReference>
<dbReference type="Proteomes" id="UP000250079">
    <property type="component" value="Chromosome"/>
</dbReference>
<evidence type="ECO:0000256" key="4">
    <source>
        <dbReference type="PROSITE-ProRule" id="PRU00473"/>
    </source>
</evidence>
<organism evidence="8 9">
    <name type="scientific">Granulosicoccus antarcticus IMCC3135</name>
    <dbReference type="NCBI Taxonomy" id="1192854"/>
    <lineage>
        <taxon>Bacteria</taxon>
        <taxon>Pseudomonadati</taxon>
        <taxon>Pseudomonadota</taxon>
        <taxon>Gammaproteobacteria</taxon>
        <taxon>Chromatiales</taxon>
        <taxon>Granulosicoccaceae</taxon>
        <taxon>Granulosicoccus</taxon>
    </lineage>
</organism>
<dbReference type="InterPro" id="IPR050330">
    <property type="entry name" value="Bact_OuterMem_StrucFunc"/>
</dbReference>
<evidence type="ECO:0000256" key="6">
    <source>
        <dbReference type="SAM" id="SignalP"/>
    </source>
</evidence>
<feature type="signal peptide" evidence="6">
    <location>
        <begin position="1"/>
        <end position="23"/>
    </location>
</feature>
<evidence type="ECO:0000256" key="3">
    <source>
        <dbReference type="ARBA" id="ARBA00023237"/>
    </source>
</evidence>
<keyword evidence="2 4" id="KW-0472">Membrane</keyword>
<comment type="subcellular location">
    <subcellularLocation>
        <location evidence="1">Cell outer membrane</location>
    </subcellularLocation>
</comment>
<gene>
    <name evidence="8" type="primary">oprF_11</name>
    <name evidence="8" type="ORF">IMCC3135_32710</name>
</gene>
<dbReference type="AlphaFoldDB" id="A0A2Z2P7B6"/>
<feature type="chain" id="PRO_5016358358" evidence="6">
    <location>
        <begin position="24"/>
        <end position="222"/>
    </location>
</feature>
<dbReference type="PANTHER" id="PTHR30329:SF21">
    <property type="entry name" value="LIPOPROTEIN YIAD-RELATED"/>
    <property type="match status" value="1"/>
</dbReference>
<dbReference type="KEGG" id="gai:IMCC3135_32710"/>